<dbReference type="KEGG" id="pbk:Back11_49040"/>
<evidence type="ECO:0000313" key="2">
    <source>
        <dbReference type="Proteomes" id="UP000275368"/>
    </source>
</evidence>
<dbReference type="GO" id="GO:0008999">
    <property type="term" value="F:protein-N-terminal-alanine acetyltransferase activity"/>
    <property type="evidence" value="ECO:0007669"/>
    <property type="project" value="TreeGrafter"/>
</dbReference>
<dbReference type="PANTHER" id="PTHR43792:SF9">
    <property type="entry name" value="RIBOSOMAL-PROTEIN-ALANINE ACETYLTRANSFERASE"/>
    <property type="match status" value="1"/>
</dbReference>
<dbReference type="SUPFAM" id="SSF55729">
    <property type="entry name" value="Acyl-CoA N-acyltransferases (Nat)"/>
    <property type="match status" value="1"/>
</dbReference>
<dbReference type="PROSITE" id="PS51186">
    <property type="entry name" value="GNAT"/>
    <property type="match status" value="1"/>
</dbReference>
<dbReference type="Pfam" id="PF13302">
    <property type="entry name" value="Acetyltransf_3"/>
    <property type="match status" value="1"/>
</dbReference>
<dbReference type="GO" id="GO:0005737">
    <property type="term" value="C:cytoplasm"/>
    <property type="evidence" value="ECO:0007669"/>
    <property type="project" value="TreeGrafter"/>
</dbReference>
<dbReference type="InterPro" id="IPR051531">
    <property type="entry name" value="N-acetyltransferase"/>
</dbReference>
<dbReference type="InterPro" id="IPR016181">
    <property type="entry name" value="Acyl_CoA_acyltransferase"/>
</dbReference>
<dbReference type="EMBL" id="AP019308">
    <property type="protein sequence ID" value="BBH23559.1"/>
    <property type="molecule type" value="Genomic_DNA"/>
</dbReference>
<dbReference type="Proteomes" id="UP000275368">
    <property type="component" value="Chromosome"/>
</dbReference>
<protein>
    <submittedName>
        <fullName evidence="1">N-acetyltransferase</fullName>
    </submittedName>
</protein>
<dbReference type="PANTHER" id="PTHR43792">
    <property type="entry name" value="GNAT FAMILY, PUTATIVE (AFU_ORTHOLOGUE AFUA_3G00765)-RELATED-RELATED"/>
    <property type="match status" value="1"/>
</dbReference>
<dbReference type="InterPro" id="IPR000182">
    <property type="entry name" value="GNAT_dom"/>
</dbReference>
<keyword evidence="2" id="KW-1185">Reference proteome</keyword>
<dbReference type="AlphaFoldDB" id="A0A3G9JKH6"/>
<gene>
    <name evidence="1" type="ORF">Back11_49040</name>
</gene>
<evidence type="ECO:0000313" key="1">
    <source>
        <dbReference type="EMBL" id="BBH23559.1"/>
    </source>
</evidence>
<sequence>MEYFDQFPILSTGRLVLRQMTLEDAADLYHIYSDKQVIKYLDWNGPSDVEQARALILSWNELFMDKKLLPWGITRQSDPKLIGTIMYMPSRGTFETIPLFPLSIGFELSTEYWNQGIMSEALEEVTQFGIHTIGAHRIQADVVPENTASLRILKKFGFKYEGLLKQYLKHDVTSIFIDVVILALISN</sequence>
<reference evidence="1 2" key="1">
    <citation type="submission" date="2018-11" db="EMBL/GenBank/DDBJ databases">
        <title>Complete genome sequence of Paenibacillus baekrokdamisoli strain KCTC 33723.</title>
        <authorList>
            <person name="Kang S.W."/>
            <person name="Lee K.C."/>
            <person name="Kim K.K."/>
            <person name="Kim J.S."/>
            <person name="Kim D.S."/>
            <person name="Ko S.H."/>
            <person name="Yang S.H."/>
            <person name="Lee J.S."/>
        </authorList>
    </citation>
    <scope>NUCLEOTIDE SEQUENCE [LARGE SCALE GENOMIC DNA]</scope>
    <source>
        <strain evidence="1 2">KCTC 33723</strain>
    </source>
</reference>
<dbReference type="RefSeq" id="WP_125663173.1">
    <property type="nucleotide sequence ID" value="NZ_AP019308.1"/>
</dbReference>
<dbReference type="Gene3D" id="3.40.630.30">
    <property type="match status" value="1"/>
</dbReference>
<keyword evidence="1" id="KW-0808">Transferase</keyword>
<proteinExistence type="predicted"/>
<organism evidence="1 2">
    <name type="scientific">Paenibacillus baekrokdamisoli</name>
    <dbReference type="NCBI Taxonomy" id="1712516"/>
    <lineage>
        <taxon>Bacteria</taxon>
        <taxon>Bacillati</taxon>
        <taxon>Bacillota</taxon>
        <taxon>Bacilli</taxon>
        <taxon>Bacillales</taxon>
        <taxon>Paenibacillaceae</taxon>
        <taxon>Paenibacillus</taxon>
    </lineage>
</organism>
<accession>A0A3G9JKH6</accession>
<name>A0A3G9JKH6_9BACL</name>
<dbReference type="OrthoDB" id="9785602at2"/>